<comment type="caution">
    <text evidence="1">The sequence shown here is derived from an EMBL/GenBank/DDBJ whole genome shotgun (WGS) entry which is preliminary data.</text>
</comment>
<gene>
    <name evidence="1" type="ORF">B0J15DRAFT_396471</name>
</gene>
<proteinExistence type="predicted"/>
<reference evidence="1" key="1">
    <citation type="journal article" date="2021" name="Nat. Commun.">
        <title>Genetic determinants of endophytism in the Arabidopsis root mycobiome.</title>
        <authorList>
            <person name="Mesny F."/>
            <person name="Miyauchi S."/>
            <person name="Thiergart T."/>
            <person name="Pickel B."/>
            <person name="Atanasova L."/>
            <person name="Karlsson M."/>
            <person name="Huettel B."/>
            <person name="Barry K.W."/>
            <person name="Haridas S."/>
            <person name="Chen C."/>
            <person name="Bauer D."/>
            <person name="Andreopoulos W."/>
            <person name="Pangilinan J."/>
            <person name="LaButti K."/>
            <person name="Riley R."/>
            <person name="Lipzen A."/>
            <person name="Clum A."/>
            <person name="Drula E."/>
            <person name="Henrissat B."/>
            <person name="Kohler A."/>
            <person name="Grigoriev I.V."/>
            <person name="Martin F.M."/>
            <person name="Hacquard S."/>
        </authorList>
    </citation>
    <scope>NUCLEOTIDE SEQUENCE</scope>
    <source>
        <strain evidence="1">FSSC 5 MPI-SDFR-AT-0091</strain>
    </source>
</reference>
<evidence type="ECO:0000313" key="1">
    <source>
        <dbReference type="EMBL" id="KAH7258290.1"/>
    </source>
</evidence>
<accession>A0A9P9HIN8</accession>
<keyword evidence="2" id="KW-1185">Reference proteome</keyword>
<name>A0A9P9HIN8_FUSSL</name>
<protein>
    <submittedName>
        <fullName evidence="1">Uncharacterized protein</fullName>
    </submittedName>
</protein>
<dbReference type="AlphaFoldDB" id="A0A9P9HIN8"/>
<dbReference type="OrthoDB" id="5091635at2759"/>
<organism evidence="1 2">
    <name type="scientific">Fusarium solani</name>
    <name type="common">Filamentous fungus</name>
    <dbReference type="NCBI Taxonomy" id="169388"/>
    <lineage>
        <taxon>Eukaryota</taxon>
        <taxon>Fungi</taxon>
        <taxon>Dikarya</taxon>
        <taxon>Ascomycota</taxon>
        <taxon>Pezizomycotina</taxon>
        <taxon>Sordariomycetes</taxon>
        <taxon>Hypocreomycetidae</taxon>
        <taxon>Hypocreales</taxon>
        <taxon>Nectriaceae</taxon>
        <taxon>Fusarium</taxon>
        <taxon>Fusarium solani species complex</taxon>
    </lineage>
</organism>
<dbReference type="Proteomes" id="UP000736672">
    <property type="component" value="Unassembled WGS sequence"/>
</dbReference>
<sequence length="532" mass="60101">MPPNNSGDEDEPPYLDPGPITVDEICGADIEIVINQMVCEIFKLAGRNPADHSGCFQACVQMVKDTDVIHATDFKEWEKHEYIQTGLDNLDRAERIAGSAKPVTFWMINAPLAVAAAAAINQPHIRIQDDSRFICTFNENDLWDWVGCAIDFWSTLSGPIASISTISRATIVHLMDQGKMTEESGLPKCTVYPLQSVTLSLFVHFRISSMANPTGDWLRKQMVSRVLTTRREEAMEKGKGVLAKLGNEHYDQAALRELIDQWLTLEFIHVLPKDVKERLWSWCLQHHSLWQPHIAQAIEDSTEYYEIVQSPEISVCLASHELQRCLDRGRCLVLLLEDPVSRSNLEMIAGWMRKEDGDEHQVFSTTTGLRKVMTDDLKAKLSPERSGVQRSQAPLFAGPKDGEDRNALVRIIQQIFDASICVHPTCPTLVDVFLVLLPKVDDTLLLSICADMEKAKQRRALAKENPSRKSLDDEGFSEMATTVNKIDPESLLIAYTLFLIYMRQILNDEDEALLIRCLEPPRAPLPRNRGRR</sequence>
<dbReference type="EMBL" id="JAGTJS010000009">
    <property type="protein sequence ID" value="KAH7258290.1"/>
    <property type="molecule type" value="Genomic_DNA"/>
</dbReference>
<evidence type="ECO:0000313" key="2">
    <source>
        <dbReference type="Proteomes" id="UP000736672"/>
    </source>
</evidence>